<protein>
    <submittedName>
        <fullName evidence="7">Ankyrin repeat protein</fullName>
    </submittedName>
</protein>
<feature type="repeat" description="ANK" evidence="2">
    <location>
        <begin position="1278"/>
        <end position="1310"/>
    </location>
</feature>
<comment type="caution">
    <text evidence="7">The sequence shown here is derived from an EMBL/GenBank/DDBJ whole genome shotgun (WGS) entry which is preliminary data.</text>
</comment>
<dbReference type="SMART" id="SM00248">
    <property type="entry name" value="ANK"/>
    <property type="match status" value="11"/>
</dbReference>
<feature type="repeat" description="ANK" evidence="2">
    <location>
        <begin position="953"/>
        <end position="985"/>
    </location>
</feature>
<name>A0A1C1CK62_9EURO</name>
<dbReference type="AlphaFoldDB" id="A0A1C1CK62"/>
<keyword evidence="2" id="KW-0040">ANK repeat</keyword>
<dbReference type="Pfam" id="PF22939">
    <property type="entry name" value="WHD_GPIID"/>
    <property type="match status" value="1"/>
</dbReference>
<evidence type="ECO:0000256" key="1">
    <source>
        <dbReference type="ARBA" id="ARBA00022737"/>
    </source>
</evidence>
<evidence type="ECO:0000313" key="7">
    <source>
        <dbReference type="EMBL" id="OCT48904.1"/>
    </source>
</evidence>
<dbReference type="Gene3D" id="1.25.40.20">
    <property type="entry name" value="Ankyrin repeat-containing domain"/>
    <property type="match status" value="5"/>
</dbReference>
<dbReference type="InterPro" id="IPR000845">
    <property type="entry name" value="Nucleoside_phosphorylase_d"/>
</dbReference>
<dbReference type="Proteomes" id="UP000094526">
    <property type="component" value="Unassembled WGS sequence"/>
</dbReference>
<dbReference type="Pfam" id="PF12796">
    <property type="entry name" value="Ank_2"/>
    <property type="match status" value="4"/>
</dbReference>
<dbReference type="InterPro" id="IPR056884">
    <property type="entry name" value="NPHP3-like_N"/>
</dbReference>
<accession>A0A1C1CK62</accession>
<dbReference type="VEuPathDB" id="FungiDB:CLCR_04504"/>
<feature type="domain" description="Nucleoside phosphorylase" evidence="4">
    <location>
        <begin position="14"/>
        <end position="118"/>
    </location>
</feature>
<evidence type="ECO:0000259" key="4">
    <source>
        <dbReference type="Pfam" id="PF01048"/>
    </source>
</evidence>
<dbReference type="InterPro" id="IPR054471">
    <property type="entry name" value="GPIID_WHD"/>
</dbReference>
<dbReference type="VEuPathDB" id="FungiDB:G647_03005"/>
<dbReference type="InterPro" id="IPR053137">
    <property type="entry name" value="NLR-like"/>
</dbReference>
<keyword evidence="8" id="KW-1185">Reference proteome</keyword>
<feature type="repeat" description="ANK" evidence="2">
    <location>
        <begin position="920"/>
        <end position="952"/>
    </location>
</feature>
<sequence length="1325" mass="146271">MAPDTRTHGDYTVGWVCALPKEQTAATAMLDERHRNLPKPPHDSNTYTLGSIGQHNVVIACLPKGKYGTNSAANVATLMIGTFPCVKIGLMVGIGGGIPPKVRLGDVVVSTPVGQFPGVVQWDMGKAKVGGKFERTGALNSPPNALLSALGALETEHDLSGSRIPEYLNELKQKYPKAAKKYLRSDPIQDILFRADYDHVSEAAVEGDAAVDNNDGHVEEKAEDDVEASDDDEEETCQLCDKTKIVRRKRRDMRVHYGLVASGNQVIKDAAFRDRLNNDLGGNVLCVEMEAAGLMNNFPCLVIRGICDYCDSHKNKAWQEHAAAVAAAFAKELLGFVQASDVDGERPVNDVLNDANELAKQQTLLNWLSPLDFASRQHDYISRCEPGTGQWLFESTEYHEWLATSKRTLFCPGIPGAGKTMQTSILVHDLASKFNDHNRVGIAYIYCNFQRQKDQKADYLLANIVKQLAQSQNPFPSSVQALYDRHRERSTRPLLDELSETLHSVSSSYSRVFVVIDALDECDDTDGSRTKLLDHLFSAQSQLGLNLFATSRSISAINKRFEGSLWKEIRPSHEDICTFLDRRMGQLPDFVIGDMDLRNEIKMEIALAIEGMFLLAQLYIDSLVGKRSPAALRAALKSLRKASAVSSDGSSALDEAYKKAMERIQRQRGDLPRDAMLILAWVVHARRQITVPELQEALAVEICKSALDEDNIPTVDHITRACAPLIAVDTESNIVRLVHYTTQKYLERTRDIWFQNAQIDITKICITYLSFSAFDSDFCISEAKSWDTLETNKLYNYAAQNWRHHAHEAFALSWEALEVVDFLEREGILRACSQALMVPKYQHFRYANQMIPRQMTALHLASYSGLHDVAVTLLARGHDPNGRDSEGLTPLLWAAKNGHAPVVKLLLGRSADPDPQRASADRTPLSWAAANGHEVVVQLLLGKKSKLEAKDEDGLTPLALAARKGHEVVTKLLLESKADFNAQDDNGTTVLHCATWQGHDAVVSLLLQCGADIEIRNAHGCTALAAAIEIGSETIVKMLLRNAATLNYLYPLFRQKEFLNPNCRIRKDTRYVGLAQYDWGSHDLSESGNPCSPLRLVEFASRLVSPLWRAAEKEDDTMAKLLLDNDAQLNFKHDNSHLTEFPLLWAAETGHKEVVRLLLEAGVDPSAKDSFGDDAISLAAKWGFSGTLGTGQAAVVSLLLSFDQVDADRKDGVGRTPLSYAAQEGNQNVMEVLLASGKVDADSRDINGRTPLSHARDYMAARVLLASGRVNIGSRDEVGRTPLWHAADSGSHEVVQLLLAYGADRESRDNFGQTPLMKAKEGLGV</sequence>
<feature type="repeat" description="ANK" evidence="2">
    <location>
        <begin position="886"/>
        <end position="918"/>
    </location>
</feature>
<keyword evidence="1" id="KW-0677">Repeat</keyword>
<reference evidence="8" key="1">
    <citation type="submission" date="2015-07" db="EMBL/GenBank/DDBJ databases">
        <authorList>
            <person name="Teixeira M.M."/>
            <person name="Souza R.C."/>
            <person name="Almeida L.G."/>
            <person name="Vicente V.A."/>
            <person name="de Hoog S."/>
            <person name="Bocca A.L."/>
            <person name="de Almeida S.R."/>
            <person name="Vasconcelos A.T."/>
            <person name="Felipe M.S."/>
        </authorList>
    </citation>
    <scope>NUCLEOTIDE SEQUENCE [LARGE SCALE GENOMIC DNA]</scope>
    <source>
        <strain evidence="8">KSF</strain>
    </source>
</reference>
<dbReference type="VEuPathDB" id="FungiDB:G647_03004"/>
<evidence type="ECO:0000259" key="6">
    <source>
        <dbReference type="Pfam" id="PF24883"/>
    </source>
</evidence>
<feature type="domain" description="GPI inositol-deacylase winged helix" evidence="5">
    <location>
        <begin position="673"/>
        <end position="747"/>
    </location>
</feature>
<feature type="repeat" description="ANK" evidence="2">
    <location>
        <begin position="986"/>
        <end position="1018"/>
    </location>
</feature>
<dbReference type="STRING" id="86049.A0A1C1CK62"/>
<dbReference type="PROSITE" id="PS50297">
    <property type="entry name" value="ANK_REP_REGION"/>
    <property type="match status" value="7"/>
</dbReference>
<dbReference type="Gene3D" id="3.40.50.300">
    <property type="entry name" value="P-loop containing nucleotide triphosphate hydrolases"/>
    <property type="match status" value="1"/>
</dbReference>
<dbReference type="SUPFAM" id="SSF53167">
    <property type="entry name" value="Purine and uridine phosphorylases"/>
    <property type="match status" value="1"/>
</dbReference>
<feature type="region of interest" description="Disordered" evidence="3">
    <location>
        <begin position="209"/>
        <end position="233"/>
    </location>
</feature>
<feature type="domain" description="Nephrocystin 3-like N-terminal" evidence="6">
    <location>
        <begin position="387"/>
        <end position="552"/>
    </location>
</feature>
<feature type="repeat" description="ANK" evidence="2">
    <location>
        <begin position="853"/>
        <end position="885"/>
    </location>
</feature>
<dbReference type="OrthoDB" id="5421817at2759"/>
<dbReference type="SUPFAM" id="SSF48403">
    <property type="entry name" value="Ankyrin repeat"/>
    <property type="match status" value="2"/>
</dbReference>
<dbReference type="EMBL" id="LGRB01000011">
    <property type="protein sequence ID" value="OCT48904.1"/>
    <property type="molecule type" value="Genomic_DNA"/>
</dbReference>
<dbReference type="GO" id="GO:0003824">
    <property type="term" value="F:catalytic activity"/>
    <property type="evidence" value="ECO:0007669"/>
    <property type="project" value="InterPro"/>
</dbReference>
<dbReference type="SUPFAM" id="SSF52540">
    <property type="entry name" value="P-loop containing nucleoside triphosphate hydrolases"/>
    <property type="match status" value="1"/>
</dbReference>
<dbReference type="InterPro" id="IPR036770">
    <property type="entry name" value="Ankyrin_rpt-contain_sf"/>
</dbReference>
<dbReference type="Pfam" id="PF24883">
    <property type="entry name" value="NPHP3_N"/>
    <property type="match status" value="1"/>
</dbReference>
<dbReference type="PANTHER" id="PTHR46082">
    <property type="entry name" value="ATP/GTP-BINDING PROTEIN-RELATED"/>
    <property type="match status" value="1"/>
</dbReference>
<dbReference type="InterPro" id="IPR035994">
    <property type="entry name" value="Nucleoside_phosphorylase_sf"/>
</dbReference>
<feature type="repeat" description="ANK" evidence="2">
    <location>
        <begin position="1138"/>
        <end position="1170"/>
    </location>
</feature>
<evidence type="ECO:0000313" key="8">
    <source>
        <dbReference type="Proteomes" id="UP000094526"/>
    </source>
</evidence>
<dbReference type="PRINTS" id="PR01415">
    <property type="entry name" value="ANKYRIN"/>
</dbReference>
<dbReference type="PANTHER" id="PTHR46082:SF11">
    <property type="entry name" value="AAA+ ATPASE DOMAIN-CONTAINING PROTEIN-RELATED"/>
    <property type="match status" value="1"/>
</dbReference>
<feature type="compositionally biased region" description="Acidic residues" evidence="3">
    <location>
        <begin position="221"/>
        <end position="233"/>
    </location>
</feature>
<dbReference type="Pfam" id="PF01048">
    <property type="entry name" value="PNP_UDP_1"/>
    <property type="match status" value="2"/>
</dbReference>
<dbReference type="eggNOG" id="KOG4177">
    <property type="taxonomic scope" value="Eukaryota"/>
</dbReference>
<dbReference type="PROSITE" id="PS50088">
    <property type="entry name" value="ANK_REPEAT"/>
    <property type="match status" value="8"/>
</dbReference>
<organism evidence="7 8">
    <name type="scientific">Cladophialophora carrionii</name>
    <dbReference type="NCBI Taxonomy" id="86049"/>
    <lineage>
        <taxon>Eukaryota</taxon>
        <taxon>Fungi</taxon>
        <taxon>Dikarya</taxon>
        <taxon>Ascomycota</taxon>
        <taxon>Pezizomycotina</taxon>
        <taxon>Eurotiomycetes</taxon>
        <taxon>Chaetothyriomycetidae</taxon>
        <taxon>Chaetothyriales</taxon>
        <taxon>Herpotrichiellaceae</taxon>
        <taxon>Cladophialophora</taxon>
    </lineage>
</organism>
<evidence type="ECO:0000256" key="3">
    <source>
        <dbReference type="SAM" id="MobiDB-lite"/>
    </source>
</evidence>
<dbReference type="GO" id="GO:0009116">
    <property type="term" value="P:nucleoside metabolic process"/>
    <property type="evidence" value="ECO:0007669"/>
    <property type="project" value="InterPro"/>
</dbReference>
<dbReference type="Pfam" id="PF00023">
    <property type="entry name" value="Ank"/>
    <property type="match status" value="1"/>
</dbReference>
<feature type="repeat" description="ANK" evidence="2">
    <location>
        <begin position="1213"/>
        <end position="1237"/>
    </location>
</feature>
<proteinExistence type="predicted"/>
<dbReference type="Gene3D" id="3.40.50.1580">
    <property type="entry name" value="Nucleoside phosphorylase domain"/>
    <property type="match status" value="1"/>
</dbReference>
<evidence type="ECO:0000259" key="5">
    <source>
        <dbReference type="Pfam" id="PF22939"/>
    </source>
</evidence>
<feature type="domain" description="Nucleoside phosphorylase" evidence="4">
    <location>
        <begin position="248"/>
        <end position="334"/>
    </location>
</feature>
<gene>
    <name evidence="7" type="ORF">CLCR_04504</name>
</gene>
<dbReference type="InterPro" id="IPR002110">
    <property type="entry name" value="Ankyrin_rpt"/>
</dbReference>
<dbReference type="InterPro" id="IPR027417">
    <property type="entry name" value="P-loop_NTPase"/>
</dbReference>
<evidence type="ECO:0000256" key="2">
    <source>
        <dbReference type="PROSITE-ProRule" id="PRU00023"/>
    </source>
</evidence>